<evidence type="ECO:0000259" key="2">
    <source>
        <dbReference type="Pfam" id="PF14291"/>
    </source>
</evidence>
<organism evidence="3">
    <name type="scientific">Arundo donax</name>
    <name type="common">Giant reed</name>
    <name type="synonym">Donax arundinaceus</name>
    <dbReference type="NCBI Taxonomy" id="35708"/>
    <lineage>
        <taxon>Eukaryota</taxon>
        <taxon>Viridiplantae</taxon>
        <taxon>Streptophyta</taxon>
        <taxon>Embryophyta</taxon>
        <taxon>Tracheophyta</taxon>
        <taxon>Spermatophyta</taxon>
        <taxon>Magnoliopsida</taxon>
        <taxon>Liliopsida</taxon>
        <taxon>Poales</taxon>
        <taxon>Poaceae</taxon>
        <taxon>PACMAD clade</taxon>
        <taxon>Arundinoideae</taxon>
        <taxon>Arundineae</taxon>
        <taxon>Arundo</taxon>
    </lineage>
</organism>
<sequence length="663" mass="75763">MKRYYQPLQKQNRENVAATTREPQKKGTPETGGQVRRAKGTHNKPMQHRKGFNLRQSVSPAVSSVCSESGNPYGVCLRASLDCVKYLLRQGQPFYHLDPSYTWDKGHFLEMVDWYKGFDKNVRRAFEDMGPDRSSEMASRGFQKDLVKACAEEVIQAIREEIGDSCFSILIDDTLDVSSREHMGIILRFVNKQGKVIERFLSLEWLKYTTPTEIKGYLVGLLSWLGLSISRIRGQGYDGNSNMREDYNDVQRQIKDENPYAFYVHCFSCQLESMLVSVSSSSSAAIAYFFNNVPMIVTATSTSCMTADAEKCRRAILDKLESGEMFSAGDRQRVPGDTEWGSHYTTLSLIDTMWDSVLELLMIVHEHGCQYSRASLSIGEMESFEFVFILQMMLKLFAITNELSLVLQRKYQDIVHTVGLLVDVSERLKTLRDSGWEALLEDVKNFCAASDIEVPNMDEPRPIFGRSRLDGITVTQLHHYRVQIFFAAIDSIRTEMAHRFNELSLDLLVCFSCLDPRSNFSQFDVDKLARLADIYSQDFLRSDCAIIKDQLEAYICHVRRHVEFSSCHDIASLAAKMVETEIHLIFPLVYRLIELALLLPVATASVERISSAVNIIPTDMCNEIPIDWLSDFAVCYIEEEIFKELDDEKIIECIQSMMAQRMK</sequence>
<feature type="compositionally biased region" description="Basic residues" evidence="1">
    <location>
        <begin position="36"/>
        <end position="47"/>
    </location>
</feature>
<reference evidence="3" key="2">
    <citation type="journal article" date="2015" name="Data Brief">
        <title>Shoot transcriptome of the giant reed, Arundo donax.</title>
        <authorList>
            <person name="Barrero R.A."/>
            <person name="Guerrero F.D."/>
            <person name="Moolhuijzen P."/>
            <person name="Goolsby J.A."/>
            <person name="Tidwell J."/>
            <person name="Bellgard S.E."/>
            <person name="Bellgard M.I."/>
        </authorList>
    </citation>
    <scope>NUCLEOTIDE SEQUENCE</scope>
    <source>
        <tissue evidence="3">Shoot tissue taken approximately 20 cm above the soil surface</tissue>
    </source>
</reference>
<dbReference type="InterPro" id="IPR012337">
    <property type="entry name" value="RNaseH-like_sf"/>
</dbReference>
<evidence type="ECO:0000256" key="1">
    <source>
        <dbReference type="SAM" id="MobiDB-lite"/>
    </source>
</evidence>
<protein>
    <recommendedName>
        <fullName evidence="2">DUF4371 domain-containing protein</fullName>
    </recommendedName>
</protein>
<dbReference type="PANTHER" id="PTHR11697">
    <property type="entry name" value="GENERAL TRANSCRIPTION FACTOR 2-RELATED ZINC FINGER PROTEIN"/>
    <property type="match status" value="1"/>
</dbReference>
<dbReference type="EMBL" id="GBRH01208061">
    <property type="protein sequence ID" value="JAD89834.1"/>
    <property type="molecule type" value="Transcribed_RNA"/>
</dbReference>
<feature type="region of interest" description="Disordered" evidence="1">
    <location>
        <begin position="1"/>
        <end position="47"/>
    </location>
</feature>
<evidence type="ECO:0000313" key="3">
    <source>
        <dbReference type="EMBL" id="JAD89834.1"/>
    </source>
</evidence>
<dbReference type="PANTHER" id="PTHR11697:SF230">
    <property type="entry name" value="ZINC FINGER, MYM DOMAIN CONTAINING 1"/>
    <property type="match status" value="1"/>
</dbReference>
<feature type="domain" description="DUF4371" evidence="2">
    <location>
        <begin position="56"/>
        <end position="248"/>
    </location>
</feature>
<name>A0A0A9DML9_ARUDO</name>
<accession>A0A0A9DML9</accession>
<dbReference type="SUPFAM" id="SSF53098">
    <property type="entry name" value="Ribonuclease H-like"/>
    <property type="match status" value="1"/>
</dbReference>
<dbReference type="AlphaFoldDB" id="A0A0A9DML9"/>
<dbReference type="InterPro" id="IPR055298">
    <property type="entry name" value="AtLOH3-like"/>
</dbReference>
<dbReference type="Pfam" id="PF14291">
    <property type="entry name" value="DUF4371"/>
    <property type="match status" value="1"/>
</dbReference>
<proteinExistence type="predicted"/>
<reference evidence="3" key="1">
    <citation type="submission" date="2014-09" db="EMBL/GenBank/DDBJ databases">
        <authorList>
            <person name="Magalhaes I.L.F."/>
            <person name="Oliveira U."/>
            <person name="Santos F.R."/>
            <person name="Vidigal T.H.D.A."/>
            <person name="Brescovit A.D."/>
            <person name="Santos A.J."/>
        </authorList>
    </citation>
    <scope>NUCLEOTIDE SEQUENCE</scope>
    <source>
        <tissue evidence="3">Shoot tissue taken approximately 20 cm above the soil surface</tissue>
    </source>
</reference>
<dbReference type="InterPro" id="IPR025398">
    <property type="entry name" value="DUF4371"/>
</dbReference>